<dbReference type="KEGG" id="vg:77928590"/>
<dbReference type="RefSeq" id="YP_010652766.1">
    <property type="nucleotide sequence ID" value="NC_070789.1"/>
</dbReference>
<feature type="transmembrane region" description="Helical" evidence="1">
    <location>
        <begin position="23"/>
        <end position="49"/>
    </location>
</feature>
<keyword evidence="1" id="KW-0472">Membrane</keyword>
<keyword evidence="3" id="KW-1185">Reference proteome</keyword>
<keyword evidence="1" id="KW-0812">Transmembrane</keyword>
<organism evidence="2 3">
    <name type="scientific">Gordonia phage ThankyouJordi</name>
    <dbReference type="NCBI Taxonomy" id="2571252"/>
    <lineage>
        <taxon>Viruses</taxon>
        <taxon>Duplodnaviria</taxon>
        <taxon>Heunggongvirae</taxon>
        <taxon>Uroviricota</taxon>
        <taxon>Caudoviricetes</taxon>
        <taxon>Nymbaxtervirinae</taxon>
        <taxon>Nymphadoravirus</taxon>
        <taxon>Nymphadoravirus thankyoujordi</taxon>
    </lineage>
</organism>
<gene>
    <name evidence="2" type="primary">66</name>
    <name evidence="2" type="ORF">SEA_THANKYOUJORDI_66</name>
</gene>
<accession>A0A4Y6EIG1</accession>
<evidence type="ECO:0000256" key="1">
    <source>
        <dbReference type="SAM" id="Phobius"/>
    </source>
</evidence>
<dbReference type="Proteomes" id="UP000317451">
    <property type="component" value="Segment"/>
</dbReference>
<keyword evidence="1" id="KW-1133">Transmembrane helix</keyword>
<proteinExistence type="predicted"/>
<dbReference type="GeneID" id="77928590"/>
<name>A0A4Y6EIG1_9CAUD</name>
<dbReference type="EMBL" id="MK801727">
    <property type="protein sequence ID" value="QDF17827.1"/>
    <property type="molecule type" value="Genomic_DNA"/>
</dbReference>
<evidence type="ECO:0000313" key="3">
    <source>
        <dbReference type="Proteomes" id="UP000317451"/>
    </source>
</evidence>
<reference evidence="2 3" key="1">
    <citation type="submission" date="2019-04" db="EMBL/GenBank/DDBJ databases">
        <authorList>
            <person name="Akwuole F.N."/>
            <person name="Carreras A.M."/>
            <person name="Grubb S.R."/>
            <person name="Yaffe J.A."/>
            <person name="Butela K.A."/>
            <person name="Garlena R.A."/>
            <person name="Russell D.A."/>
            <person name="Pope W.H."/>
            <person name="Jacobs-Sera D."/>
            <person name="Hatfull G.F."/>
        </authorList>
    </citation>
    <scope>NUCLEOTIDE SEQUENCE [LARGE SCALE GENOMIC DNA]</scope>
</reference>
<protein>
    <submittedName>
        <fullName evidence="2">Uncharacterized protein</fullName>
    </submittedName>
</protein>
<sequence length="197" mass="21874">MIGIDMMTIAAEPASSAPTDAGFWGVVAIAAAIATALATGVSTVVSIWWRYQDRTEAEWFAHVIRRGGQGSFGDATREPEIGFVLQNIGDGTAHQVRISGRLLKKEPWVAEAEMSDSRYGRQPIRQPIPAVRIGESIYVVAKATDFDVWDTAEVVVSWWPPPTRKKKDWGIRSREQRQVFKLIDISPNPSDIKEKPN</sequence>
<evidence type="ECO:0000313" key="2">
    <source>
        <dbReference type="EMBL" id="QDF17827.1"/>
    </source>
</evidence>